<dbReference type="AlphaFoldDB" id="A0A4Y9YPJ9"/>
<organism evidence="4 5">
    <name type="scientific">Rhodofomes roseus</name>
    <dbReference type="NCBI Taxonomy" id="34475"/>
    <lineage>
        <taxon>Eukaryota</taxon>
        <taxon>Fungi</taxon>
        <taxon>Dikarya</taxon>
        <taxon>Basidiomycota</taxon>
        <taxon>Agaricomycotina</taxon>
        <taxon>Agaricomycetes</taxon>
        <taxon>Polyporales</taxon>
        <taxon>Rhodofomes</taxon>
    </lineage>
</organism>
<evidence type="ECO:0000313" key="6">
    <source>
        <dbReference type="Proteomes" id="UP000814176"/>
    </source>
</evidence>
<dbReference type="InterPro" id="IPR000757">
    <property type="entry name" value="Beta-glucanase-like"/>
</dbReference>
<evidence type="ECO:0000313" key="3">
    <source>
        <dbReference type="EMBL" id="KAH9832606.1"/>
    </source>
</evidence>
<dbReference type="RefSeq" id="XP_047775524.1">
    <property type="nucleotide sequence ID" value="XM_047924704.1"/>
</dbReference>
<keyword evidence="6" id="KW-1185">Reference proteome</keyword>
<feature type="chain" id="PRO_5021266676" evidence="1">
    <location>
        <begin position="19"/>
        <end position="333"/>
    </location>
</feature>
<dbReference type="GO" id="GO:0009251">
    <property type="term" value="P:glucan catabolic process"/>
    <property type="evidence" value="ECO:0007669"/>
    <property type="project" value="TreeGrafter"/>
</dbReference>
<dbReference type="PANTHER" id="PTHR10963:SF24">
    <property type="entry name" value="GLYCOSIDASE C21B10.07-RELATED"/>
    <property type="match status" value="1"/>
</dbReference>
<proteinExistence type="predicted"/>
<dbReference type="EMBL" id="SEKV01000120">
    <property type="protein sequence ID" value="TFY63770.1"/>
    <property type="molecule type" value="Genomic_DNA"/>
</dbReference>
<reference evidence="4 5" key="1">
    <citation type="submission" date="2019-01" db="EMBL/GenBank/DDBJ databases">
        <title>Genome sequencing of the rare red list fungi Fomitopsis rosea.</title>
        <authorList>
            <person name="Buettner E."/>
            <person name="Kellner H."/>
        </authorList>
    </citation>
    <scope>NUCLEOTIDE SEQUENCE [LARGE SCALE GENOMIC DNA]</scope>
    <source>
        <strain evidence="4 5">DSM 105464</strain>
    </source>
</reference>
<dbReference type="PROSITE" id="PS51762">
    <property type="entry name" value="GH16_2"/>
    <property type="match status" value="1"/>
</dbReference>
<evidence type="ECO:0000256" key="1">
    <source>
        <dbReference type="SAM" id="SignalP"/>
    </source>
</evidence>
<evidence type="ECO:0000259" key="2">
    <source>
        <dbReference type="PROSITE" id="PS51762"/>
    </source>
</evidence>
<dbReference type="Gene3D" id="2.60.120.200">
    <property type="match status" value="1"/>
</dbReference>
<dbReference type="STRING" id="34475.A0A4Y9YPJ9"/>
<dbReference type="GeneID" id="72005436"/>
<dbReference type="PANTHER" id="PTHR10963">
    <property type="entry name" value="GLYCOSYL HYDROLASE-RELATED"/>
    <property type="match status" value="1"/>
</dbReference>
<keyword evidence="1" id="KW-0732">Signal</keyword>
<dbReference type="CDD" id="cd02181">
    <property type="entry name" value="GH16_fungal_Lam16A_glucanase"/>
    <property type="match status" value="1"/>
</dbReference>
<dbReference type="InterPro" id="IPR013320">
    <property type="entry name" value="ConA-like_dom_sf"/>
</dbReference>
<protein>
    <submittedName>
        <fullName evidence="3">Concanavalin A-like lectin/glucanase domain-containing protein</fullName>
    </submittedName>
</protein>
<dbReference type="SUPFAM" id="SSF49899">
    <property type="entry name" value="Concanavalin A-like lectins/glucanases"/>
    <property type="match status" value="1"/>
</dbReference>
<comment type="caution">
    <text evidence="4">The sequence shown here is derived from an EMBL/GenBank/DDBJ whole genome shotgun (WGS) entry which is preliminary data.</text>
</comment>
<dbReference type="EMBL" id="JADCUA010000021">
    <property type="protein sequence ID" value="KAH9832606.1"/>
    <property type="molecule type" value="Genomic_DNA"/>
</dbReference>
<dbReference type="OrthoDB" id="192832at2759"/>
<evidence type="ECO:0000313" key="4">
    <source>
        <dbReference type="EMBL" id="TFY63770.1"/>
    </source>
</evidence>
<dbReference type="Proteomes" id="UP000814176">
    <property type="component" value="Unassembled WGS sequence"/>
</dbReference>
<dbReference type="GO" id="GO:0004553">
    <property type="term" value="F:hydrolase activity, hydrolyzing O-glycosyl compounds"/>
    <property type="evidence" value="ECO:0007669"/>
    <property type="project" value="InterPro"/>
</dbReference>
<dbReference type="Proteomes" id="UP000298390">
    <property type="component" value="Unassembled WGS sequence"/>
</dbReference>
<feature type="domain" description="GH16" evidence="2">
    <location>
        <begin position="59"/>
        <end position="304"/>
    </location>
</feature>
<dbReference type="Pfam" id="PF26113">
    <property type="entry name" value="GH16_XgeA"/>
    <property type="match status" value="1"/>
</dbReference>
<evidence type="ECO:0000313" key="5">
    <source>
        <dbReference type="Proteomes" id="UP000298390"/>
    </source>
</evidence>
<feature type="signal peptide" evidence="1">
    <location>
        <begin position="1"/>
        <end position="18"/>
    </location>
</feature>
<sequence length="333" mass="35388">MIYALTAVVLALPLTASAFHQDDTLRRRHANVAHKPAFMRRAANYTIKDHFVGEDFLQWTFFNSPDPTGGLVNYVDQQTAVQNGLATVDCNNVTTLAVDVNQTVASGGNRNSVRISSPETYSSGLFIADFAKMPTGCGTWPAYWTVSATATWPDGGEIDIIEGVNTNTQNQITLHSGADCTLNNTVNTTSHLLGTECASSAGNDAGCAWQQASATTFGAGFNSAGGGVYAHLWNSDGITVWNFARDAIPSDITNQTPDPSSWGVAAAVFPSAGCDISSHFYDHTIVLDTTLCGDWAGPAYASSGCPGTCQDAVANATNFVDAQWKINYITVYQ</sequence>
<gene>
    <name evidence="3" type="ORF">C8Q71DRAFT_777280</name>
    <name evidence="4" type="ORF">EVJ58_g3072</name>
</gene>
<reference evidence="3 6" key="2">
    <citation type="journal article" date="2021" name="Environ. Microbiol.">
        <title>Gene family expansions and transcriptome signatures uncover fungal adaptations to wood decay.</title>
        <authorList>
            <person name="Hage H."/>
            <person name="Miyauchi S."/>
            <person name="Viragh M."/>
            <person name="Drula E."/>
            <person name="Min B."/>
            <person name="Chaduli D."/>
            <person name="Navarro D."/>
            <person name="Favel A."/>
            <person name="Norest M."/>
            <person name="Lesage-Meessen L."/>
            <person name="Balint B."/>
            <person name="Merenyi Z."/>
            <person name="de Eugenio L."/>
            <person name="Morin E."/>
            <person name="Martinez A.T."/>
            <person name="Baldrian P."/>
            <person name="Stursova M."/>
            <person name="Martinez M.J."/>
            <person name="Novotny C."/>
            <person name="Magnuson J.K."/>
            <person name="Spatafora J.W."/>
            <person name="Maurice S."/>
            <person name="Pangilinan J."/>
            <person name="Andreopoulos W."/>
            <person name="LaButti K."/>
            <person name="Hundley H."/>
            <person name="Na H."/>
            <person name="Kuo A."/>
            <person name="Barry K."/>
            <person name="Lipzen A."/>
            <person name="Henrissat B."/>
            <person name="Riley R."/>
            <person name="Ahrendt S."/>
            <person name="Nagy L.G."/>
            <person name="Grigoriev I.V."/>
            <person name="Martin F."/>
            <person name="Rosso M.N."/>
        </authorList>
    </citation>
    <scope>NUCLEOTIDE SEQUENCE [LARGE SCALE GENOMIC DNA]</scope>
    <source>
        <strain evidence="3 6">CIRM-BRFM 1785</strain>
    </source>
</reference>
<name>A0A4Y9YPJ9_9APHY</name>
<dbReference type="InterPro" id="IPR050546">
    <property type="entry name" value="Glycosyl_Hydrlase_16"/>
</dbReference>
<accession>A0A4Y9YPJ9</accession>